<protein>
    <submittedName>
        <fullName evidence="1">Uncharacterized protein</fullName>
    </submittedName>
</protein>
<organism evidence="1">
    <name type="scientific">Siphoviridae sp. ctvph17</name>
    <dbReference type="NCBI Taxonomy" id="2825724"/>
    <lineage>
        <taxon>Viruses</taxon>
        <taxon>Duplodnaviria</taxon>
        <taxon>Heunggongvirae</taxon>
        <taxon>Uroviricota</taxon>
        <taxon>Caudoviricetes</taxon>
    </lineage>
</organism>
<proteinExistence type="predicted"/>
<name>A0A8S5UJN9_9CAUD</name>
<evidence type="ECO:0000313" key="1">
    <source>
        <dbReference type="EMBL" id="DAF94687.1"/>
    </source>
</evidence>
<dbReference type="EMBL" id="BK016095">
    <property type="protein sequence ID" value="DAF94687.1"/>
    <property type="molecule type" value="Genomic_DNA"/>
</dbReference>
<sequence length="35" mass="3584">MANQLIALFTAVEALIRSLDPTLVAAVVDSAVALS</sequence>
<accession>A0A8S5UJN9</accession>
<reference evidence="1" key="1">
    <citation type="journal article" date="2021" name="Proc. Natl. Acad. Sci. U.S.A.">
        <title>A Catalog of Tens of Thousands of Viruses from Human Metagenomes Reveals Hidden Associations with Chronic Diseases.</title>
        <authorList>
            <person name="Tisza M.J."/>
            <person name="Buck C.B."/>
        </authorList>
    </citation>
    <scope>NUCLEOTIDE SEQUENCE</scope>
    <source>
        <strain evidence="1">Ctvph17</strain>
    </source>
</reference>